<comment type="subcellular location">
    <subcellularLocation>
        <location evidence="1">Secreted</location>
        <location evidence="1">Extracellular space</location>
        <location evidence="1">Extracellular matrix</location>
    </subcellularLocation>
</comment>
<dbReference type="InterPro" id="IPR017878">
    <property type="entry name" value="TB_dom"/>
</dbReference>
<dbReference type="CDD" id="cd00054">
    <property type="entry name" value="EGF_CA"/>
    <property type="match status" value="9"/>
</dbReference>
<dbReference type="FunFam" id="2.10.25.10:FF:000023">
    <property type="entry name" value="Fibrillin 2"/>
    <property type="match status" value="1"/>
</dbReference>
<dbReference type="Pfam" id="PF12661">
    <property type="entry name" value="hEGF"/>
    <property type="match status" value="1"/>
</dbReference>
<feature type="domain" description="EGF-like" evidence="10">
    <location>
        <begin position="532"/>
        <end position="573"/>
    </location>
</feature>
<dbReference type="EMBL" id="JAODUO010000312">
    <property type="protein sequence ID" value="KAK2183403.1"/>
    <property type="molecule type" value="Genomic_DNA"/>
</dbReference>
<keyword evidence="2" id="KW-0964">Secreted</keyword>
<feature type="domain" description="EGF-like" evidence="10">
    <location>
        <begin position="574"/>
        <end position="614"/>
    </location>
</feature>
<feature type="domain" description="EGF-like" evidence="10">
    <location>
        <begin position="96"/>
        <end position="137"/>
    </location>
</feature>
<feature type="domain" description="EGF-like" evidence="10">
    <location>
        <begin position="256"/>
        <end position="293"/>
    </location>
</feature>
<accession>A0AAD9L726</accession>
<dbReference type="PANTHER" id="PTHR47333">
    <property type="entry name" value="VON WILLEBRAND FACTOR C AND EGF DOMAIN-CONTAINING PROTEIN"/>
    <property type="match status" value="1"/>
</dbReference>
<comment type="caution">
    <text evidence="9">Lacks conserved residue(s) required for the propagation of feature annotation.</text>
</comment>
<dbReference type="GO" id="GO:0005509">
    <property type="term" value="F:calcium ion binding"/>
    <property type="evidence" value="ECO:0007669"/>
    <property type="project" value="InterPro"/>
</dbReference>
<dbReference type="InterPro" id="IPR000742">
    <property type="entry name" value="EGF"/>
</dbReference>
<keyword evidence="8" id="KW-0325">Glycoprotein</keyword>
<feature type="domain" description="EGF-like" evidence="10">
    <location>
        <begin position="54"/>
        <end position="95"/>
    </location>
</feature>
<dbReference type="Pfam" id="PF07645">
    <property type="entry name" value="EGF_CA"/>
    <property type="match status" value="10"/>
</dbReference>
<dbReference type="SUPFAM" id="SSF57581">
    <property type="entry name" value="TB module/8-cys domain"/>
    <property type="match status" value="2"/>
</dbReference>
<dbReference type="FunFam" id="2.10.25.10:FF:000003">
    <property type="entry name" value="fibrillin-1 isoform X1"/>
    <property type="match status" value="8"/>
</dbReference>
<dbReference type="Gene3D" id="3.90.290.10">
    <property type="entry name" value="TGF-beta binding (TB) domain"/>
    <property type="match status" value="2"/>
</dbReference>
<dbReference type="FunFam" id="2.10.25.10:FF:000017">
    <property type="entry name" value="latent-transforming growth factor beta-binding protein 4 isoform X1"/>
    <property type="match status" value="1"/>
</dbReference>
<evidence type="ECO:0000256" key="5">
    <source>
        <dbReference type="ARBA" id="ARBA00022729"/>
    </source>
</evidence>
<dbReference type="InterPro" id="IPR013032">
    <property type="entry name" value="EGF-like_CS"/>
</dbReference>
<dbReference type="PROSITE" id="PS50026">
    <property type="entry name" value="EGF_3"/>
    <property type="match status" value="13"/>
</dbReference>
<keyword evidence="5" id="KW-0732">Signal</keyword>
<dbReference type="InterPro" id="IPR000152">
    <property type="entry name" value="EGF-type_Asp/Asn_hydroxyl_site"/>
</dbReference>
<dbReference type="InterPro" id="IPR026823">
    <property type="entry name" value="cEGF"/>
</dbReference>
<dbReference type="InterPro" id="IPR001881">
    <property type="entry name" value="EGF-like_Ca-bd_dom"/>
</dbReference>
<dbReference type="FunFam" id="2.10.25.10:FF:000010">
    <property type="entry name" value="Pro-epidermal growth factor"/>
    <property type="match status" value="2"/>
</dbReference>
<protein>
    <submittedName>
        <fullName evidence="12">Uncharacterized protein</fullName>
    </submittedName>
</protein>
<evidence type="ECO:0000256" key="8">
    <source>
        <dbReference type="ARBA" id="ARBA00023180"/>
    </source>
</evidence>
<feature type="domain" description="EGF-like" evidence="10">
    <location>
        <begin position="138"/>
        <end position="179"/>
    </location>
</feature>
<dbReference type="FunFam" id="2.10.25.10:FF:000804">
    <property type="entry name" value="Fibrillin-1"/>
    <property type="match status" value="1"/>
</dbReference>
<feature type="domain" description="TB" evidence="11">
    <location>
        <begin position="467"/>
        <end position="520"/>
    </location>
</feature>
<dbReference type="InterPro" id="IPR052080">
    <property type="entry name" value="vWF_C/EGF_Fibrillin"/>
</dbReference>
<dbReference type="PROSITE" id="PS00010">
    <property type="entry name" value="ASX_HYDROXYL"/>
    <property type="match status" value="13"/>
</dbReference>
<dbReference type="Gene3D" id="2.10.25.10">
    <property type="entry name" value="Laminin"/>
    <property type="match status" value="15"/>
</dbReference>
<feature type="domain" description="EGF-like" evidence="10">
    <location>
        <begin position="339"/>
        <end position="379"/>
    </location>
</feature>
<feature type="domain" description="TB" evidence="11">
    <location>
        <begin position="184"/>
        <end position="240"/>
    </location>
</feature>
<evidence type="ECO:0000256" key="1">
    <source>
        <dbReference type="ARBA" id="ARBA00004498"/>
    </source>
</evidence>
<feature type="domain" description="EGF-like" evidence="10">
    <location>
        <begin position="380"/>
        <end position="420"/>
    </location>
</feature>
<feature type="domain" description="EGF-like" evidence="10">
    <location>
        <begin position="298"/>
        <end position="338"/>
    </location>
</feature>
<dbReference type="FunFam" id="2.10.25.10:FF:000038">
    <property type="entry name" value="Fibrillin 2"/>
    <property type="match status" value="1"/>
</dbReference>
<dbReference type="Pfam" id="PF14670">
    <property type="entry name" value="FXa_inhibition"/>
    <property type="match status" value="1"/>
</dbReference>
<feature type="domain" description="EGF-like" evidence="10">
    <location>
        <begin position="654"/>
        <end position="692"/>
    </location>
</feature>
<dbReference type="InterPro" id="IPR018097">
    <property type="entry name" value="EGF_Ca-bd_CS"/>
</dbReference>
<reference evidence="12" key="1">
    <citation type="journal article" date="2023" name="Mol. Biol. Evol.">
        <title>Third-Generation Sequencing Reveals the Adaptive Role of the Epigenome in Three Deep-Sea Polychaetes.</title>
        <authorList>
            <person name="Perez M."/>
            <person name="Aroh O."/>
            <person name="Sun Y."/>
            <person name="Lan Y."/>
            <person name="Juniper S.K."/>
            <person name="Young C.R."/>
            <person name="Angers B."/>
            <person name="Qian P.Y."/>
        </authorList>
    </citation>
    <scope>NUCLEOTIDE SEQUENCE</scope>
    <source>
        <strain evidence="12">R07B-5</strain>
    </source>
</reference>
<dbReference type="SUPFAM" id="SSF57184">
    <property type="entry name" value="Growth factor receptor domain"/>
    <property type="match status" value="4"/>
</dbReference>
<dbReference type="Pfam" id="PF12662">
    <property type="entry name" value="cEGF"/>
    <property type="match status" value="2"/>
</dbReference>
<evidence type="ECO:0000313" key="12">
    <source>
        <dbReference type="EMBL" id="KAK2183403.1"/>
    </source>
</evidence>
<evidence type="ECO:0000256" key="9">
    <source>
        <dbReference type="PROSITE-ProRule" id="PRU00076"/>
    </source>
</evidence>
<comment type="caution">
    <text evidence="12">The sequence shown here is derived from an EMBL/GenBank/DDBJ whole genome shotgun (WGS) entry which is preliminary data.</text>
</comment>
<organism evidence="12 13">
    <name type="scientific">Ridgeia piscesae</name>
    <name type="common">Tubeworm</name>
    <dbReference type="NCBI Taxonomy" id="27915"/>
    <lineage>
        <taxon>Eukaryota</taxon>
        <taxon>Metazoa</taxon>
        <taxon>Spiralia</taxon>
        <taxon>Lophotrochozoa</taxon>
        <taxon>Annelida</taxon>
        <taxon>Polychaeta</taxon>
        <taxon>Sedentaria</taxon>
        <taxon>Canalipalpata</taxon>
        <taxon>Sabellida</taxon>
        <taxon>Siboglinidae</taxon>
        <taxon>Ridgeia</taxon>
    </lineage>
</organism>
<keyword evidence="3" id="KW-0272">Extracellular matrix</keyword>
<evidence type="ECO:0000256" key="2">
    <source>
        <dbReference type="ARBA" id="ARBA00022525"/>
    </source>
</evidence>
<feature type="domain" description="EGF-like" evidence="10">
    <location>
        <begin position="615"/>
        <end position="653"/>
    </location>
</feature>
<evidence type="ECO:0000313" key="13">
    <source>
        <dbReference type="Proteomes" id="UP001209878"/>
    </source>
</evidence>
<dbReference type="SMART" id="SM00179">
    <property type="entry name" value="EGF_CA"/>
    <property type="match status" value="16"/>
</dbReference>
<keyword evidence="13" id="KW-1185">Reference proteome</keyword>
<dbReference type="GO" id="GO:0071944">
    <property type="term" value="C:cell periphery"/>
    <property type="evidence" value="ECO:0007669"/>
    <property type="project" value="UniProtKB-ARBA"/>
</dbReference>
<sequence>MIEELTVVCCVSDINECELRPGICRNGTCRNTVGSYNCRCHVGFTLTDNGDCFDIDECRTMIGICQNGRCRNINGGFTCACQPGYQLTEDGRNCRDVDECVEIPGICDNGRCDNLAGSFQCECFDGYELSPTGDECIDINECVTIPSICYNGECRNTIGSFTCKCPEGFTLSSTGRDCRDMRKGVCYDTFENGQCLDPRDMRVTKAQCCCSKGSGWGFRKRGITCEVCPEPYEGSFAILCPDGYGYVKETGNLMKDINECVIYPDICKNGRCVNTDGSFRCECPSGYKLDGSGRECIDADECAAQPDICGKGRCVNVVGGFKCNCDPGFTPGPDEVCEDINECLEEVNNCAFRCQNTPGSFHCVCPTGYQLSPDGIHCEDIDECETAVNTCRYACKNLVGSYVCTCPTGYRQVAGSDECRDIDECRTDPTVCKNGRCENTEGSYKCTCFSGFQVSRDGKYCHDERQGYCFTSLSNGRCLSLSSQLRRTTKFQCCCGLGAAWGPRCEKCPKPGSSEFKQMCPHGPGYRPDGQDLDECRVMPGLCRNGRCINTMGSYRCVCDIGFRADASGKRCVDQNECHRDPSPCEYTCVNTQGSYECSCPVGYTLNADGSTCSDVDECATRTHACSETCVNTPGSYRCSCPDGYIQRGKQCIDMNECAEDSSLCKPTGTCKNTEGGYTCECPEGYIVDKSGTRCIDEDECEDELMCEYGCENVIGSYNCKCPVGFMRHIYWNQCVDDNECLTPGICGQAKCENTIGSYTCGCGGGGVFDANMRMCVGVGGGGCAGQPCLFSCTATTIGFQCGCPVGFQMVGQGHCVSTVSPPGAAFPPGIQLPHVAAPPGDDSLPPGEGCYNCDTDSDGIPLSRPLNSRPLSLRSKRDIGSVLSHSDNIITGGLRTHPPTIIDVSGPHSRRPTNESAVNFDPNVIQVKDTRRAAKKKTSGANDLDPGKPLVLYMRREETVAGGRVLEVVPALVALQRNEVCAISDATDPHMFALNKNEGASSLHFTRYIGTRGVYSVTLTCHPVRLGGERLNNYIKLEVFSIKMELHLL</sequence>
<dbReference type="AlphaFoldDB" id="A0AAD9L726"/>
<evidence type="ECO:0000256" key="3">
    <source>
        <dbReference type="ARBA" id="ARBA00022530"/>
    </source>
</evidence>
<dbReference type="PANTHER" id="PTHR47333:SF4">
    <property type="entry name" value="EGF-LIKE DOMAIN-CONTAINING PROTEIN"/>
    <property type="match status" value="1"/>
</dbReference>
<evidence type="ECO:0000256" key="6">
    <source>
        <dbReference type="ARBA" id="ARBA00022737"/>
    </source>
</evidence>
<feature type="domain" description="EGF-like" evidence="10">
    <location>
        <begin position="421"/>
        <end position="462"/>
    </location>
</feature>
<name>A0AAD9L726_RIDPI</name>
<keyword evidence="7" id="KW-1015">Disulfide bond</keyword>
<dbReference type="PROSITE" id="PS01187">
    <property type="entry name" value="EGF_CA"/>
    <property type="match status" value="5"/>
</dbReference>
<keyword evidence="6" id="KW-0677">Repeat</keyword>
<keyword evidence="4 9" id="KW-0245">EGF-like domain</keyword>
<dbReference type="PROSITE" id="PS01186">
    <property type="entry name" value="EGF_2"/>
    <property type="match status" value="11"/>
</dbReference>
<evidence type="ECO:0000259" key="10">
    <source>
        <dbReference type="PROSITE" id="PS50026"/>
    </source>
</evidence>
<evidence type="ECO:0000256" key="4">
    <source>
        <dbReference type="ARBA" id="ARBA00022536"/>
    </source>
</evidence>
<dbReference type="SMART" id="SM00181">
    <property type="entry name" value="EGF"/>
    <property type="match status" value="16"/>
</dbReference>
<dbReference type="PROSITE" id="PS51364">
    <property type="entry name" value="TB"/>
    <property type="match status" value="2"/>
</dbReference>
<dbReference type="InterPro" id="IPR049883">
    <property type="entry name" value="NOTCH1_EGF-like"/>
</dbReference>
<dbReference type="SUPFAM" id="SSF57196">
    <property type="entry name" value="EGF/Laminin"/>
    <property type="match status" value="3"/>
</dbReference>
<gene>
    <name evidence="12" type="ORF">NP493_313g03023</name>
</gene>
<evidence type="ECO:0000259" key="11">
    <source>
        <dbReference type="PROSITE" id="PS51364"/>
    </source>
</evidence>
<evidence type="ECO:0000256" key="7">
    <source>
        <dbReference type="ARBA" id="ARBA00023157"/>
    </source>
</evidence>
<proteinExistence type="predicted"/>
<dbReference type="Proteomes" id="UP001209878">
    <property type="component" value="Unassembled WGS sequence"/>
</dbReference>
<dbReference type="InterPro" id="IPR036773">
    <property type="entry name" value="TB_dom_sf"/>
</dbReference>
<feature type="domain" description="EGF-like" evidence="10">
    <location>
        <begin position="13"/>
        <end position="50"/>
    </location>
</feature>
<dbReference type="Pfam" id="PF00683">
    <property type="entry name" value="TB"/>
    <property type="match status" value="2"/>
</dbReference>
<dbReference type="InterPro" id="IPR009030">
    <property type="entry name" value="Growth_fac_rcpt_cys_sf"/>
</dbReference>